<evidence type="ECO:0000259" key="1">
    <source>
        <dbReference type="Pfam" id="PF14200"/>
    </source>
</evidence>
<dbReference type="InterPro" id="IPR000772">
    <property type="entry name" value="Ricin_B_lectin"/>
</dbReference>
<evidence type="ECO:0000313" key="2">
    <source>
        <dbReference type="EMBL" id="KDR69969.1"/>
    </source>
</evidence>
<reference evidence="3" key="1">
    <citation type="journal article" date="2014" name="Proc. Natl. Acad. Sci. U.S.A.">
        <title>Extensive sampling of basidiomycete genomes demonstrates inadequacy of the white-rot/brown-rot paradigm for wood decay fungi.</title>
        <authorList>
            <person name="Riley R."/>
            <person name="Salamov A.A."/>
            <person name="Brown D.W."/>
            <person name="Nagy L.G."/>
            <person name="Floudas D."/>
            <person name="Held B.W."/>
            <person name="Levasseur A."/>
            <person name="Lombard V."/>
            <person name="Morin E."/>
            <person name="Otillar R."/>
            <person name="Lindquist E.A."/>
            <person name="Sun H."/>
            <person name="LaButti K.M."/>
            <person name="Schmutz J."/>
            <person name="Jabbour D."/>
            <person name="Luo H."/>
            <person name="Baker S.E."/>
            <person name="Pisabarro A.G."/>
            <person name="Walton J.D."/>
            <person name="Blanchette R.A."/>
            <person name="Henrissat B."/>
            <person name="Martin F."/>
            <person name="Cullen D."/>
            <person name="Hibbett D.S."/>
            <person name="Grigoriev I.V."/>
        </authorList>
    </citation>
    <scope>NUCLEOTIDE SEQUENCE [LARGE SCALE GENOMIC DNA]</scope>
    <source>
        <strain evidence="3">CBS 339.88</strain>
    </source>
</reference>
<dbReference type="EMBL" id="KL142399">
    <property type="protein sequence ID" value="KDR69969.1"/>
    <property type="molecule type" value="Genomic_DNA"/>
</dbReference>
<sequence length="465" mass="51463">MAPLPIPTAGVRYRIQNVELSTCLERDSQGNVAMVRWRTSRQARAQQWTFDEVSNGIYNIINAEDQSYRLEASIASPPPGFTLTAQGPAPGTTQEWKVLVSNFKTFYLLNNPNILLHLDKDDGAVPKLTQDLTIGAATTGSILDRTKKPEDRWFITEDTPTKLADAEETYVIQTLKGDAIQCAASPHGPAQLLFKVSHLGDEHKWKIVDLGNGRANIRGILVDQFLDVQQVGSSTEWTPVLLKVTPPTPPPEWEIQKVGEFWFSITAKQTTPSPHALTVLDDVIVLKEYKNVPNQLWTLVPTDLASFKPLIAVSPTGRFPVGEYTLSNNLRPVYTWVDSAGTLQASLTDRGVYFKFDLAAGNDGVGLGNVFISNFSSYPSGFLTVFDDHHNTTRGSVRLYSPNLKDIWCVQMKAGLNSCFIVHVPTGRRLVCYVPNGNYQAEPQIGLEITNDTQSNAIWALIPKP</sequence>
<dbReference type="AlphaFoldDB" id="A0A067SQP0"/>
<gene>
    <name evidence="2" type="ORF">GALMADRAFT_255307</name>
</gene>
<organism evidence="2 3">
    <name type="scientific">Galerina marginata (strain CBS 339.88)</name>
    <dbReference type="NCBI Taxonomy" id="685588"/>
    <lineage>
        <taxon>Eukaryota</taxon>
        <taxon>Fungi</taxon>
        <taxon>Dikarya</taxon>
        <taxon>Basidiomycota</taxon>
        <taxon>Agaricomycotina</taxon>
        <taxon>Agaricomycetes</taxon>
        <taxon>Agaricomycetidae</taxon>
        <taxon>Agaricales</taxon>
        <taxon>Agaricineae</taxon>
        <taxon>Strophariaceae</taxon>
        <taxon>Galerina</taxon>
    </lineage>
</organism>
<dbReference type="OrthoDB" id="3257979at2759"/>
<keyword evidence="3" id="KW-1185">Reference proteome</keyword>
<dbReference type="Gene3D" id="2.80.10.50">
    <property type="match status" value="2"/>
</dbReference>
<feature type="domain" description="Ricin B lectin" evidence="1">
    <location>
        <begin position="12"/>
        <end position="66"/>
    </location>
</feature>
<proteinExistence type="predicted"/>
<name>A0A067SQP0_GALM3</name>
<dbReference type="Proteomes" id="UP000027222">
    <property type="component" value="Unassembled WGS sequence"/>
</dbReference>
<dbReference type="SUPFAM" id="SSF50370">
    <property type="entry name" value="Ricin B-like lectins"/>
    <property type="match status" value="2"/>
</dbReference>
<accession>A0A067SQP0</accession>
<protein>
    <recommendedName>
        <fullName evidence="1">Ricin B lectin domain-containing protein</fullName>
    </recommendedName>
</protein>
<dbReference type="PROSITE" id="PS50231">
    <property type="entry name" value="RICIN_B_LECTIN"/>
    <property type="match status" value="1"/>
</dbReference>
<dbReference type="CDD" id="cd00161">
    <property type="entry name" value="beta-trefoil_Ricin-like"/>
    <property type="match status" value="2"/>
</dbReference>
<evidence type="ECO:0000313" key="3">
    <source>
        <dbReference type="Proteomes" id="UP000027222"/>
    </source>
</evidence>
<dbReference type="InterPro" id="IPR035992">
    <property type="entry name" value="Ricin_B-like_lectins"/>
</dbReference>
<dbReference type="Pfam" id="PF14200">
    <property type="entry name" value="RicinB_lectin_2"/>
    <property type="match status" value="1"/>
</dbReference>
<dbReference type="HOGENOM" id="CLU_586652_0_0_1"/>